<feature type="domain" description="PAS" evidence="6">
    <location>
        <begin position="12"/>
        <end position="68"/>
    </location>
</feature>
<proteinExistence type="inferred from homology"/>
<dbReference type="CDD" id="cd11386">
    <property type="entry name" value="MCP_signal"/>
    <property type="match status" value="1"/>
</dbReference>
<comment type="similarity">
    <text evidence="2">Belongs to the methyl-accepting chemotaxis (MCP) protein family.</text>
</comment>
<evidence type="ECO:0000256" key="3">
    <source>
        <dbReference type="PROSITE-ProRule" id="PRU00284"/>
    </source>
</evidence>
<gene>
    <name evidence="8" type="ORF">EI982_14075</name>
</gene>
<dbReference type="InterPro" id="IPR000014">
    <property type="entry name" value="PAS"/>
</dbReference>
<dbReference type="InterPro" id="IPR004089">
    <property type="entry name" value="MCPsignal_dom"/>
</dbReference>
<dbReference type="PROSITE" id="PS50112">
    <property type="entry name" value="PAS"/>
    <property type="match status" value="1"/>
</dbReference>
<dbReference type="InterPro" id="IPR004090">
    <property type="entry name" value="Chemotax_Me-accpt_rcpt"/>
</dbReference>
<feature type="coiled-coil region" evidence="4">
    <location>
        <begin position="205"/>
        <end position="239"/>
    </location>
</feature>
<feature type="domain" description="VWFA" evidence="7">
    <location>
        <begin position="175"/>
        <end position="398"/>
    </location>
</feature>
<dbReference type="OrthoDB" id="8523at2157"/>
<dbReference type="EMBL" id="CP034345">
    <property type="protein sequence ID" value="QGX95828.1"/>
    <property type="molecule type" value="Genomic_DNA"/>
</dbReference>
<dbReference type="InterPro" id="IPR002035">
    <property type="entry name" value="VWF_A"/>
</dbReference>
<dbReference type="Proteomes" id="UP000428325">
    <property type="component" value="Chromosome"/>
</dbReference>
<dbReference type="InterPro" id="IPR035965">
    <property type="entry name" value="PAS-like_dom_sf"/>
</dbReference>
<dbReference type="GO" id="GO:0006935">
    <property type="term" value="P:chemotaxis"/>
    <property type="evidence" value="ECO:0007669"/>
    <property type="project" value="InterPro"/>
</dbReference>
<dbReference type="GO" id="GO:0004888">
    <property type="term" value="F:transmembrane signaling receptor activity"/>
    <property type="evidence" value="ECO:0007669"/>
    <property type="project" value="InterPro"/>
</dbReference>
<evidence type="ECO:0000313" key="8">
    <source>
        <dbReference type="EMBL" id="QGX95828.1"/>
    </source>
</evidence>
<dbReference type="PROSITE" id="PS50111">
    <property type="entry name" value="CHEMOTAXIS_TRANSDUC_2"/>
    <property type="match status" value="1"/>
</dbReference>
<dbReference type="AlphaFoldDB" id="A0A6B9F615"/>
<dbReference type="Pfam" id="PF00015">
    <property type="entry name" value="MCPsignal"/>
    <property type="match status" value="1"/>
</dbReference>
<dbReference type="Gene3D" id="3.30.450.20">
    <property type="entry name" value="PAS domain"/>
    <property type="match status" value="1"/>
</dbReference>
<dbReference type="PRINTS" id="PR00260">
    <property type="entry name" value="CHEMTRNSDUCR"/>
</dbReference>
<dbReference type="RefSeq" id="WP_157690288.1">
    <property type="nucleotide sequence ID" value="NZ_CP034345.1"/>
</dbReference>
<keyword evidence="1 3" id="KW-0807">Transducer</keyword>
<name>A0A6B9F615_9EURY</name>
<evidence type="ECO:0000313" key="9">
    <source>
        <dbReference type="Proteomes" id="UP000428325"/>
    </source>
</evidence>
<dbReference type="GeneID" id="43370692"/>
<protein>
    <submittedName>
        <fullName evidence="8">Methyl-accepting chemotaxis protein</fullName>
    </submittedName>
</protein>
<dbReference type="SMART" id="SM00283">
    <property type="entry name" value="MA"/>
    <property type="match status" value="1"/>
</dbReference>
<dbReference type="SUPFAM" id="SSF58104">
    <property type="entry name" value="Methyl-accepting chemotaxis protein (MCP) signaling domain"/>
    <property type="match status" value="1"/>
</dbReference>
<dbReference type="PANTHER" id="PTHR32089">
    <property type="entry name" value="METHYL-ACCEPTING CHEMOTAXIS PROTEIN MCPB"/>
    <property type="match status" value="1"/>
</dbReference>
<evidence type="ECO:0000259" key="7">
    <source>
        <dbReference type="PROSITE" id="PS50234"/>
    </source>
</evidence>
<keyword evidence="4" id="KW-0175">Coiled coil</keyword>
<reference evidence="8 9" key="1">
    <citation type="submission" date="2018-12" db="EMBL/GenBank/DDBJ databases">
        <title>Complete genome sequence of Haloplanus rallus MBLA0036.</title>
        <authorList>
            <person name="Nam Y.-d."/>
            <person name="Kang J."/>
            <person name="Chung W.-H."/>
            <person name="Park Y.S."/>
        </authorList>
    </citation>
    <scope>NUCLEOTIDE SEQUENCE [LARGE SCALE GENOMIC DNA]</scope>
    <source>
        <strain evidence="8 9">MBLA0036</strain>
    </source>
</reference>
<evidence type="ECO:0000259" key="5">
    <source>
        <dbReference type="PROSITE" id="PS50111"/>
    </source>
</evidence>
<dbReference type="PROSITE" id="PS50234">
    <property type="entry name" value="VWFA"/>
    <property type="match status" value="1"/>
</dbReference>
<dbReference type="GO" id="GO:0007165">
    <property type="term" value="P:signal transduction"/>
    <property type="evidence" value="ECO:0007669"/>
    <property type="project" value="UniProtKB-KW"/>
</dbReference>
<evidence type="ECO:0000256" key="2">
    <source>
        <dbReference type="ARBA" id="ARBA00029447"/>
    </source>
</evidence>
<keyword evidence="9" id="KW-1185">Reference proteome</keyword>
<dbReference type="Gene3D" id="1.10.287.950">
    <property type="entry name" value="Methyl-accepting chemotaxis protein"/>
    <property type="match status" value="1"/>
</dbReference>
<feature type="domain" description="Methyl-accepting transducer" evidence="5">
    <location>
        <begin position="215"/>
        <end position="451"/>
    </location>
</feature>
<sequence length="489" mass="52426">MSGATTRQSTAQAFDLQSVLEAFNLPSFALDASGTVVAWDRQIADLLGVPADDIVGERELGSQVYADETKLTLAEKVLEAPAETHVAYEDVELADEEYALLSSEAGNVYEDKSTLRGRDIWFIAAPIFADDGDGLTGVIEIVQDISESARHQRELEELFDALIETMSAYETGTFDATVEFDTAETILEDDFLRIIDNVDRMGARIEALIEEIEVDIAELDRAADDVATSAQQINDLTSEQADDITRISSEVSNLSATVEEVASTAEQVAETSTRAERLADRGSDSAREAMTVMETVGDSADDVAEDVDALRGRMAEIDEIVDVINDLAEQTNILALNASIEAARAGEAGEGFAVVADEVKSLAERSQNHAGEIEEMVAEIRSETDRTMSNLQETTDRLDGGVDQVEEAMARFEDIAEAVTEASDGITQVADATDEQAASAEEIASMVDQAASKADTVSDSVADIVASTEEQAAMVSEIDGSVSELTSDE</sequence>
<dbReference type="KEGG" id="hra:EI982_14075"/>
<dbReference type="SUPFAM" id="SSF55785">
    <property type="entry name" value="PYP-like sensor domain (PAS domain)"/>
    <property type="match status" value="1"/>
</dbReference>
<evidence type="ECO:0000256" key="4">
    <source>
        <dbReference type="SAM" id="Coils"/>
    </source>
</evidence>
<accession>A0A6B9F615</accession>
<evidence type="ECO:0000256" key="1">
    <source>
        <dbReference type="ARBA" id="ARBA00023224"/>
    </source>
</evidence>
<organism evidence="8 9">
    <name type="scientific">Haloplanus rallus</name>
    <dbReference type="NCBI Taxonomy" id="1816183"/>
    <lineage>
        <taxon>Archaea</taxon>
        <taxon>Methanobacteriati</taxon>
        <taxon>Methanobacteriota</taxon>
        <taxon>Stenosarchaea group</taxon>
        <taxon>Halobacteria</taxon>
        <taxon>Halobacteriales</taxon>
        <taxon>Haloferacaceae</taxon>
        <taxon>Haloplanus</taxon>
    </lineage>
</organism>
<dbReference type="GO" id="GO:0016020">
    <property type="term" value="C:membrane"/>
    <property type="evidence" value="ECO:0007669"/>
    <property type="project" value="InterPro"/>
</dbReference>
<evidence type="ECO:0000259" key="6">
    <source>
        <dbReference type="PROSITE" id="PS50112"/>
    </source>
</evidence>
<dbReference type="PANTHER" id="PTHR32089:SF112">
    <property type="entry name" value="LYSOZYME-LIKE PROTEIN-RELATED"/>
    <property type="match status" value="1"/>
</dbReference>